<feature type="domain" description="Retrovirus-related Pol polyprotein from transposon TNT 1-94-like beta-barrel" evidence="2">
    <location>
        <begin position="326"/>
        <end position="379"/>
    </location>
</feature>
<name>A0ABQ5G2N1_9ASTR</name>
<reference evidence="3" key="2">
    <citation type="submission" date="2022-01" db="EMBL/GenBank/DDBJ databases">
        <authorList>
            <person name="Yamashiro T."/>
            <person name="Shiraishi A."/>
            <person name="Satake H."/>
            <person name="Nakayama K."/>
        </authorList>
    </citation>
    <scope>NUCLEOTIDE SEQUENCE</scope>
</reference>
<feature type="region of interest" description="Disordered" evidence="1">
    <location>
        <begin position="266"/>
        <end position="294"/>
    </location>
</feature>
<protein>
    <recommendedName>
        <fullName evidence="2">Retrovirus-related Pol polyprotein from transposon TNT 1-94-like beta-barrel domain-containing protein</fullName>
    </recommendedName>
</protein>
<evidence type="ECO:0000313" key="3">
    <source>
        <dbReference type="EMBL" id="GJT69872.1"/>
    </source>
</evidence>
<dbReference type="Pfam" id="PF22936">
    <property type="entry name" value="Pol_BBD"/>
    <property type="match status" value="1"/>
</dbReference>
<evidence type="ECO:0000259" key="2">
    <source>
        <dbReference type="Pfam" id="PF22936"/>
    </source>
</evidence>
<evidence type="ECO:0000256" key="1">
    <source>
        <dbReference type="SAM" id="MobiDB-lite"/>
    </source>
</evidence>
<organism evidence="3 4">
    <name type="scientific">Tanacetum coccineum</name>
    <dbReference type="NCBI Taxonomy" id="301880"/>
    <lineage>
        <taxon>Eukaryota</taxon>
        <taxon>Viridiplantae</taxon>
        <taxon>Streptophyta</taxon>
        <taxon>Embryophyta</taxon>
        <taxon>Tracheophyta</taxon>
        <taxon>Spermatophyta</taxon>
        <taxon>Magnoliopsida</taxon>
        <taxon>eudicotyledons</taxon>
        <taxon>Gunneridae</taxon>
        <taxon>Pentapetalae</taxon>
        <taxon>asterids</taxon>
        <taxon>campanulids</taxon>
        <taxon>Asterales</taxon>
        <taxon>Asteraceae</taxon>
        <taxon>Asteroideae</taxon>
        <taxon>Anthemideae</taxon>
        <taxon>Anthemidinae</taxon>
        <taxon>Tanacetum</taxon>
    </lineage>
</organism>
<gene>
    <name evidence="3" type="ORF">Tco_1029158</name>
</gene>
<evidence type="ECO:0000313" key="4">
    <source>
        <dbReference type="Proteomes" id="UP001151760"/>
    </source>
</evidence>
<dbReference type="InterPro" id="IPR054722">
    <property type="entry name" value="PolX-like_BBD"/>
</dbReference>
<dbReference type="EMBL" id="BQNB010018027">
    <property type="protein sequence ID" value="GJT69872.1"/>
    <property type="molecule type" value="Genomic_DNA"/>
</dbReference>
<comment type="caution">
    <text evidence="3">The sequence shown here is derived from an EMBL/GenBank/DDBJ whole genome shotgun (WGS) entry which is preliminary data.</text>
</comment>
<accession>A0ABQ5G2N1</accession>
<sequence>MGMKSSNKYVVLEDCNDEDIVVRLKEERKKEVEYLVNQRLEPTPFETSKWSHLMVNYFKERWEESTDKGVADDDDEDVIDDLNGECMMVNEIDGMEEGMGTLDKQNEIQKLILENKLSIFATLETRAKAKVLELLWDGTPIFVYAANHGKERIDLWKELTCDSWSIKMRTLFKSQELWGIVENGLAETSLEESIFSIIAAAIYSNVAWTMLKTEFQGSSKDPKFDHVVAAIEESKDLSVFLFDELMGSLQAHEVQINRSTIREEEKAFQMKGEPESTYQRSRGRGRGSFGGRGRGQNASLQCSFCNKPGHSEKFCWSKPEEAKSKFESRKSQVHLGDDKQIKVEGRGTTIVTSRNEKKLIRDVNFAPCLAHNLLSVGQLM</sequence>
<reference evidence="3" key="1">
    <citation type="journal article" date="2022" name="Int. J. Mol. Sci.">
        <title>Draft Genome of Tanacetum Coccineum: Genomic Comparison of Closely Related Tanacetum-Family Plants.</title>
        <authorList>
            <person name="Yamashiro T."/>
            <person name="Shiraishi A."/>
            <person name="Nakayama K."/>
            <person name="Satake H."/>
        </authorList>
    </citation>
    <scope>NUCLEOTIDE SEQUENCE</scope>
</reference>
<proteinExistence type="predicted"/>
<dbReference type="Proteomes" id="UP001151760">
    <property type="component" value="Unassembled WGS sequence"/>
</dbReference>
<keyword evidence="4" id="KW-1185">Reference proteome</keyword>